<dbReference type="EMBL" id="JBHTOG010000003">
    <property type="protein sequence ID" value="MFD1431146.1"/>
    <property type="molecule type" value="Genomic_DNA"/>
</dbReference>
<name>A0ABW4CNI4_9LACO</name>
<dbReference type="Proteomes" id="UP001597192">
    <property type="component" value="Unassembled WGS sequence"/>
</dbReference>
<dbReference type="InterPro" id="IPR011257">
    <property type="entry name" value="DNA_glycosylase"/>
</dbReference>
<dbReference type="Gene3D" id="1.10.340.30">
    <property type="entry name" value="Hypothetical protein, domain 2"/>
    <property type="match status" value="1"/>
</dbReference>
<accession>A0ABW4CNI4</accession>
<reference evidence="2" key="1">
    <citation type="journal article" date="2019" name="Int. J. Syst. Evol. Microbiol.">
        <title>The Global Catalogue of Microorganisms (GCM) 10K type strain sequencing project: providing services to taxonomists for standard genome sequencing and annotation.</title>
        <authorList>
            <consortium name="The Broad Institute Genomics Platform"/>
            <consortium name="The Broad Institute Genome Sequencing Center for Infectious Disease"/>
            <person name="Wu L."/>
            <person name="Ma J."/>
        </authorList>
    </citation>
    <scope>NUCLEOTIDE SEQUENCE [LARGE SCALE GENOMIC DNA]</scope>
    <source>
        <strain evidence="2">CCM 8947</strain>
    </source>
</reference>
<proteinExistence type="predicted"/>
<organism evidence="1 2">
    <name type="scientific">Lacticaseibacillus yichunensis</name>
    <dbReference type="NCBI Taxonomy" id="2486015"/>
    <lineage>
        <taxon>Bacteria</taxon>
        <taxon>Bacillati</taxon>
        <taxon>Bacillota</taxon>
        <taxon>Bacilli</taxon>
        <taxon>Lactobacillales</taxon>
        <taxon>Lactobacillaceae</taxon>
        <taxon>Lacticaseibacillus</taxon>
    </lineage>
</organism>
<comment type="caution">
    <text evidence="1">The sequence shown here is derived from an EMBL/GenBank/DDBJ whole genome shotgun (WGS) entry which is preliminary data.</text>
</comment>
<dbReference type="GO" id="GO:0008725">
    <property type="term" value="F:DNA-3-methyladenine glycosylase activity"/>
    <property type="evidence" value="ECO:0007669"/>
    <property type="project" value="UniProtKB-EC"/>
</dbReference>
<keyword evidence="1" id="KW-0326">Glycosidase</keyword>
<dbReference type="SUPFAM" id="SSF48150">
    <property type="entry name" value="DNA-glycosylase"/>
    <property type="match status" value="1"/>
</dbReference>
<dbReference type="PANTHER" id="PTHR30037:SF4">
    <property type="entry name" value="DNA-3-METHYLADENINE GLYCOSYLASE I"/>
    <property type="match status" value="1"/>
</dbReference>
<dbReference type="InterPro" id="IPR052891">
    <property type="entry name" value="DNA-3mA_glycosylase"/>
</dbReference>
<gene>
    <name evidence="1" type="ORF">ACFQ47_00295</name>
</gene>
<dbReference type="InterPro" id="IPR005019">
    <property type="entry name" value="Adenine_glyco"/>
</dbReference>
<dbReference type="EC" id="3.2.2.20" evidence="1"/>
<dbReference type="RefSeq" id="WP_125697195.1">
    <property type="nucleotide sequence ID" value="NZ_JBHTOG010000003.1"/>
</dbReference>
<sequence>MAQYWYDRDPVLRAYHDNEWGKPHHEDQGLFELMSLEILQAGLNWQLVLKKRAAFNATFHRFDPSAVAVMTEAELDAAMQDPALIRNRRKLNAIVQNAQATLRIQQEFGSLDTYLWGFVNHQPLVHAPATQADVPSASDESRALAKDMKQRGFSFIGPVTAYSYMQGAGLIDDHLRGEARGKE</sequence>
<protein>
    <submittedName>
        <fullName evidence="1">DNA-3-methyladenine glycosylase I</fullName>
        <ecNumber evidence="1">3.2.2.20</ecNumber>
    </submittedName>
</protein>
<evidence type="ECO:0000313" key="1">
    <source>
        <dbReference type="EMBL" id="MFD1431146.1"/>
    </source>
</evidence>
<keyword evidence="1" id="KW-0378">Hydrolase</keyword>
<evidence type="ECO:0000313" key="2">
    <source>
        <dbReference type="Proteomes" id="UP001597192"/>
    </source>
</evidence>
<keyword evidence="2" id="KW-1185">Reference proteome</keyword>
<dbReference type="Pfam" id="PF03352">
    <property type="entry name" value="Adenine_glyco"/>
    <property type="match status" value="1"/>
</dbReference>
<dbReference type="PANTHER" id="PTHR30037">
    <property type="entry name" value="DNA-3-METHYLADENINE GLYCOSYLASE 1"/>
    <property type="match status" value="1"/>
</dbReference>